<dbReference type="EMBL" id="JAHRHJ020000004">
    <property type="protein sequence ID" value="KAH9316841.1"/>
    <property type="molecule type" value="Genomic_DNA"/>
</dbReference>
<evidence type="ECO:0000313" key="2">
    <source>
        <dbReference type="Proteomes" id="UP000824469"/>
    </source>
</evidence>
<proteinExistence type="predicted"/>
<name>A0AA38G557_TAXCH</name>
<feature type="non-terminal residue" evidence="1">
    <location>
        <position position="1"/>
    </location>
</feature>
<dbReference type="Proteomes" id="UP000824469">
    <property type="component" value="Unassembled WGS sequence"/>
</dbReference>
<keyword evidence="2" id="KW-1185">Reference proteome</keyword>
<evidence type="ECO:0000313" key="1">
    <source>
        <dbReference type="EMBL" id="KAH9316841.1"/>
    </source>
</evidence>
<organism evidence="1 2">
    <name type="scientific">Taxus chinensis</name>
    <name type="common">Chinese yew</name>
    <name type="synonym">Taxus wallichiana var. chinensis</name>
    <dbReference type="NCBI Taxonomy" id="29808"/>
    <lineage>
        <taxon>Eukaryota</taxon>
        <taxon>Viridiplantae</taxon>
        <taxon>Streptophyta</taxon>
        <taxon>Embryophyta</taxon>
        <taxon>Tracheophyta</taxon>
        <taxon>Spermatophyta</taxon>
        <taxon>Pinopsida</taxon>
        <taxon>Pinidae</taxon>
        <taxon>Conifers II</taxon>
        <taxon>Cupressales</taxon>
        <taxon>Taxaceae</taxon>
        <taxon>Taxus</taxon>
    </lineage>
</organism>
<protein>
    <submittedName>
        <fullName evidence="1">Uncharacterized protein</fullName>
    </submittedName>
</protein>
<comment type="caution">
    <text evidence="1">The sequence shown here is derived from an EMBL/GenBank/DDBJ whole genome shotgun (WGS) entry which is preliminary data.</text>
</comment>
<gene>
    <name evidence="1" type="ORF">KI387_018610</name>
</gene>
<accession>A0AA38G557</accession>
<feature type="non-terminal residue" evidence="1">
    <location>
        <position position="91"/>
    </location>
</feature>
<reference evidence="1 2" key="1">
    <citation type="journal article" date="2021" name="Nat. Plants">
        <title>The Taxus genome provides insights into paclitaxel biosynthesis.</title>
        <authorList>
            <person name="Xiong X."/>
            <person name="Gou J."/>
            <person name="Liao Q."/>
            <person name="Li Y."/>
            <person name="Zhou Q."/>
            <person name="Bi G."/>
            <person name="Li C."/>
            <person name="Du R."/>
            <person name="Wang X."/>
            <person name="Sun T."/>
            <person name="Guo L."/>
            <person name="Liang H."/>
            <person name="Lu P."/>
            <person name="Wu Y."/>
            <person name="Zhang Z."/>
            <person name="Ro D.K."/>
            <person name="Shang Y."/>
            <person name="Huang S."/>
            <person name="Yan J."/>
        </authorList>
    </citation>
    <scope>NUCLEOTIDE SEQUENCE [LARGE SCALE GENOMIC DNA]</scope>
    <source>
        <strain evidence="1">Ta-2019</strain>
    </source>
</reference>
<dbReference type="AlphaFoldDB" id="A0AA38G557"/>
<sequence>VFITGAYIRERELKSMSDTLNISSESEEIPRSTPIVKNSGRIKRKRVAQTKIALAMAKRDERVGSAESCIASRFSEVNDIDTSHAPITNLI</sequence>